<dbReference type="SUPFAM" id="SSF52242">
    <property type="entry name" value="Cobalamin (vitamin B12)-binding domain"/>
    <property type="match status" value="1"/>
</dbReference>
<name>A0ABZ2YCY5_9BACT</name>
<reference evidence="6 7" key="1">
    <citation type="submission" date="2023-03" db="EMBL/GenBank/DDBJ databases">
        <title>Novel Species.</title>
        <authorList>
            <person name="Ma S."/>
        </authorList>
    </citation>
    <scope>NUCLEOTIDE SEQUENCE [LARGE SCALE GENOMIC DNA]</scope>
    <source>
        <strain evidence="6 7">B11</strain>
    </source>
</reference>
<evidence type="ECO:0000256" key="4">
    <source>
        <dbReference type="ARBA" id="ARBA00023285"/>
    </source>
</evidence>
<keyword evidence="3" id="KW-0413">Isomerase</keyword>
<dbReference type="InterPro" id="IPR006158">
    <property type="entry name" value="Cobalamin-bd"/>
</dbReference>
<keyword evidence="2" id="KW-0846">Cobalamin</keyword>
<evidence type="ECO:0000256" key="3">
    <source>
        <dbReference type="ARBA" id="ARBA00023235"/>
    </source>
</evidence>
<dbReference type="SUPFAM" id="SSF51703">
    <property type="entry name" value="Cobalamin (vitamin B12)-dependent enzymes"/>
    <property type="match status" value="1"/>
</dbReference>
<dbReference type="Gene3D" id="3.20.20.240">
    <property type="entry name" value="Methylmalonyl-CoA mutase"/>
    <property type="match status" value="1"/>
</dbReference>
<dbReference type="InterPro" id="IPR016176">
    <property type="entry name" value="Cbl-dep_enz_cat"/>
</dbReference>
<comment type="cofactor">
    <cofactor evidence="1">
        <name>adenosylcob(III)alamin</name>
        <dbReference type="ChEBI" id="CHEBI:18408"/>
    </cofactor>
</comment>
<dbReference type="PROSITE" id="PS51332">
    <property type="entry name" value="B12_BINDING"/>
    <property type="match status" value="1"/>
</dbReference>
<evidence type="ECO:0000313" key="7">
    <source>
        <dbReference type="Proteomes" id="UP001461341"/>
    </source>
</evidence>
<organism evidence="6 7">
    <name type="scientific">Thermatribacter velox</name>
    <dbReference type="NCBI Taxonomy" id="3039681"/>
    <lineage>
        <taxon>Bacteria</taxon>
        <taxon>Pseudomonadati</taxon>
        <taxon>Atribacterota</taxon>
        <taxon>Atribacteria</taxon>
        <taxon>Atribacterales</taxon>
        <taxon>Thermatribacteraceae</taxon>
        <taxon>Thermatribacter</taxon>
    </lineage>
</organism>
<feature type="domain" description="B12-binding" evidence="5">
    <location>
        <begin position="4"/>
        <end position="134"/>
    </location>
</feature>
<sequence length="544" mass="60536">MTSQKLIIGASIGNCVHVAGIYRFLSLAEEYGYKSIFLGPAVPIEKLVQEIVNHKPQKVIVGYRLSEDAARSLFRELRDALKAKGLEGKLELILSCTPSLKSIAEEIGIFNFIFTGEETFQEILESISDRPRTTPEERYPQNLPERIASRKPFPILRHHFGLPTVEETVQGVSRIAEAKVIDVISLGPDQNAQEFFFRPEQMIPERSGAGGVPLRNKEDLEQIYKASRRGNYPLLRCYSGTNDLVKWAHLLKETINIAWGAVPLTWYSVLDGRSKRSLEEAIRENQEAMKTYASLGVPLEVNESHQWSLRDAPDSVAVASFYLAAYNAKKAGARFYVAQYMLNTPPGISPVADLAKMLAKRELIAELIDDEFTVFTQVRGGLAHFSADLNLAKGQLGASTALGLFLEPDIIHVVGFCEAVHLARPEEVIESAQIVNGVLKDLLFGLPSIEGDAFIKERKEELKEEGRLILEAIRKLGEKEEDPFTSPRVIAEAVRRGILDAPHLLGNPEALGKTQTRVIKGVLRCVNEKGEVITEKERLRALGF</sequence>
<gene>
    <name evidence="6" type="ORF">QBE54_11285</name>
</gene>
<proteinExistence type="predicted"/>
<evidence type="ECO:0000259" key="5">
    <source>
        <dbReference type="PROSITE" id="PS51332"/>
    </source>
</evidence>
<dbReference type="Proteomes" id="UP001461341">
    <property type="component" value="Chromosome"/>
</dbReference>
<keyword evidence="7" id="KW-1185">Reference proteome</keyword>
<protein>
    <submittedName>
        <fullName evidence="6">Methionine synthase</fullName>
    </submittedName>
</protein>
<accession>A0ABZ2YCY5</accession>
<dbReference type="RefSeq" id="WP_369018294.1">
    <property type="nucleotide sequence ID" value="NZ_CP121689.1"/>
</dbReference>
<dbReference type="Gene3D" id="3.40.50.280">
    <property type="entry name" value="Cobalamin-binding domain"/>
    <property type="match status" value="1"/>
</dbReference>
<evidence type="ECO:0000256" key="1">
    <source>
        <dbReference type="ARBA" id="ARBA00001922"/>
    </source>
</evidence>
<dbReference type="EMBL" id="CP121689">
    <property type="protein sequence ID" value="WZL76136.1"/>
    <property type="molecule type" value="Genomic_DNA"/>
</dbReference>
<evidence type="ECO:0000313" key="6">
    <source>
        <dbReference type="EMBL" id="WZL76136.1"/>
    </source>
</evidence>
<dbReference type="InterPro" id="IPR036724">
    <property type="entry name" value="Cobalamin-bd_sf"/>
</dbReference>
<evidence type="ECO:0000256" key="2">
    <source>
        <dbReference type="ARBA" id="ARBA00022628"/>
    </source>
</evidence>
<keyword evidence="4" id="KW-0170">Cobalt</keyword>